<dbReference type="GeneID" id="25326407"/>
<dbReference type="InterPro" id="IPR039535">
    <property type="entry name" value="ASST-like"/>
</dbReference>
<reference evidence="2 3" key="1">
    <citation type="submission" date="2015-01" db="EMBL/GenBank/DDBJ databases">
        <title>The Genome Sequence of Exophiala xenobiotica CBS118157.</title>
        <authorList>
            <consortium name="The Broad Institute Genomics Platform"/>
            <person name="Cuomo C."/>
            <person name="de Hoog S."/>
            <person name="Gorbushina A."/>
            <person name="Stielow B."/>
            <person name="Teixiera M."/>
            <person name="Abouelleil A."/>
            <person name="Chapman S.B."/>
            <person name="Priest M."/>
            <person name="Young S.K."/>
            <person name="Wortman J."/>
            <person name="Nusbaum C."/>
            <person name="Birren B."/>
        </authorList>
    </citation>
    <scope>NUCLEOTIDE SEQUENCE [LARGE SCALE GENOMIC DNA]</scope>
    <source>
        <strain evidence="2 3">CBS 118157</strain>
    </source>
</reference>
<dbReference type="Proteomes" id="UP000054342">
    <property type="component" value="Unassembled WGS sequence"/>
</dbReference>
<accession>A0A0D2D048</accession>
<dbReference type="OrthoDB" id="5377172at2759"/>
<feature type="signal peptide" evidence="1">
    <location>
        <begin position="1"/>
        <end position="20"/>
    </location>
</feature>
<dbReference type="EMBL" id="KN847319">
    <property type="protein sequence ID" value="KIW55772.1"/>
    <property type="molecule type" value="Genomic_DNA"/>
</dbReference>
<dbReference type="Pfam" id="PF14269">
    <property type="entry name" value="Arylsulfotran_2"/>
    <property type="match status" value="1"/>
</dbReference>
<keyword evidence="1" id="KW-0732">Signal</keyword>
<dbReference type="RefSeq" id="XP_013316356.1">
    <property type="nucleotide sequence ID" value="XM_013460902.1"/>
</dbReference>
<sequence length="502" mass="55032">MLRLTSALVLFQAILCSSFAQFQSLGHAQSFNTTPSHLQIPVVQSTKHGKTEAGYIFVNPLNRTAGTVTPCIFTDDGRLIWYSSSLSFGPLRPQTYQNKTVLTTWIGAVFSQGLGWGFVSVLDDTYTVIHNVTLEDQSFQTFNHTPYQSYMDFHESQVTDDGSILVTALNITPADMSSVGGPNAGFVIDSLFYEIDIATNKVLFSWSGLNHTSQIPMNNSMLPLTSTISGNGSSFEQPWGYFHMNSVAKYGSNYLISSRMLCTLFLIGPDGNVIWRLSGIGGGDFRLGMNTHFCYQHDARILHQDSKKFTITLHDNGDTEYDNNTVSRALVLDLDMTTKLVTVNRSLRNPHNPIFAVSQGSYQTLLNGHVLTGHGAFPVIEEFDAQGNITMTFQFGSTYETSTYRAYKSPWHPNPAAPPVAVAYTGHGTDVYMSWNGATDVESWNVYAGSNVASLAKATSIPNGGFETSVNLAKQFGMVQVEAVRSNGSTMRSIVVKVTSPP</sequence>
<protein>
    <recommendedName>
        <fullName evidence="4">ASST-domain-containing protein</fullName>
    </recommendedName>
</protein>
<organism evidence="2 3">
    <name type="scientific">Exophiala xenobiotica</name>
    <dbReference type="NCBI Taxonomy" id="348802"/>
    <lineage>
        <taxon>Eukaryota</taxon>
        <taxon>Fungi</taxon>
        <taxon>Dikarya</taxon>
        <taxon>Ascomycota</taxon>
        <taxon>Pezizomycotina</taxon>
        <taxon>Eurotiomycetes</taxon>
        <taxon>Chaetothyriomycetidae</taxon>
        <taxon>Chaetothyriales</taxon>
        <taxon>Herpotrichiellaceae</taxon>
        <taxon>Exophiala</taxon>
    </lineage>
</organism>
<evidence type="ECO:0000256" key="1">
    <source>
        <dbReference type="SAM" id="SignalP"/>
    </source>
</evidence>
<evidence type="ECO:0000313" key="2">
    <source>
        <dbReference type="EMBL" id="KIW55772.1"/>
    </source>
</evidence>
<keyword evidence="3" id="KW-1185">Reference proteome</keyword>
<dbReference type="InterPro" id="IPR053143">
    <property type="entry name" value="Arylsulfate_ST"/>
</dbReference>
<dbReference type="PANTHER" id="PTHR35340:SF6">
    <property type="entry name" value="ASST-DOMAIN-CONTAINING PROTEIN"/>
    <property type="match status" value="1"/>
</dbReference>
<evidence type="ECO:0000313" key="3">
    <source>
        <dbReference type="Proteomes" id="UP000054342"/>
    </source>
</evidence>
<feature type="chain" id="PRO_5002240201" description="ASST-domain-containing protein" evidence="1">
    <location>
        <begin position="21"/>
        <end position="502"/>
    </location>
</feature>
<name>A0A0D2D048_9EURO</name>
<gene>
    <name evidence="2" type="ORF">PV05_04499</name>
</gene>
<dbReference type="HOGENOM" id="CLU_018249_2_1_1"/>
<dbReference type="AlphaFoldDB" id="A0A0D2D048"/>
<proteinExistence type="predicted"/>
<dbReference type="PANTHER" id="PTHR35340">
    <property type="entry name" value="PQQ ENZYME REPEAT PROTEIN-RELATED"/>
    <property type="match status" value="1"/>
</dbReference>
<dbReference type="STRING" id="348802.A0A0D2D048"/>
<evidence type="ECO:0008006" key="4">
    <source>
        <dbReference type="Google" id="ProtNLM"/>
    </source>
</evidence>